<sequence>MSSLPRRLLLTPTLAWGLAGLGAILLSLLAAGLFQQDLVNLDGLPLLLRFLSASLHPDLSREMLQLTWDATLITLAYAVCGTALSLLFGLVGGLLGSEVWWLAVSGAGGNQVQPPPLWLGMRALLAFPRAIHELIWGLFFVGLWGLDPLTAVLAIAIPFGAIVAKVFSEILDDTPRQPLQVLLNSGVSPLSACCYSLLPQAFLNLLSYAFYRFECSVRSATVLGLIGAGGLGYQLLLSFQSLRYDQLWTFFYALFVLNGLVDWSSARLRQHLGCASRMALNFKPAAAPLLAQQRSGWLLGLGSALLIAYCFWYIHPDFSRLWSATTGQRLVEIYRASQPPDWQLLPELVSAALATVAMSVLAIAFAASGGLLLAFPAAHNFFLPGGLLNPGRGSGRGSASRWPWLSLLLARALLLITRAIPAPIWALAVVFVLFPGILPGAIALGLHNLGILGRLMAEVIENLDQRPLEALKAQGAPAGLVLLYGVLPLSLPQFLAYALYRWEVCLRETVIVGFVGAAGLGRLLSEQLSSFDYPGLVLTLGCFLLLTFAVDWVSSRARRSIR</sequence>
<dbReference type="Pfam" id="PF00528">
    <property type="entry name" value="BPD_transp_1"/>
    <property type="match status" value="2"/>
</dbReference>
<comment type="subcellular location">
    <subcellularLocation>
        <location evidence="1 7">Cell membrane</location>
        <topology evidence="1 7">Multi-pass membrane protein</topology>
    </subcellularLocation>
</comment>
<organism evidence="9 10">
    <name type="scientific">Pegethrix bostrychoides GSE-TBD4-15B</name>
    <dbReference type="NCBI Taxonomy" id="2839662"/>
    <lineage>
        <taxon>Bacteria</taxon>
        <taxon>Bacillati</taxon>
        <taxon>Cyanobacteriota</taxon>
        <taxon>Cyanophyceae</taxon>
        <taxon>Oculatellales</taxon>
        <taxon>Oculatellaceae</taxon>
        <taxon>Pegethrix</taxon>
    </lineage>
</organism>
<feature type="transmembrane region" description="Helical" evidence="7">
    <location>
        <begin position="72"/>
        <end position="95"/>
    </location>
</feature>
<evidence type="ECO:0000256" key="6">
    <source>
        <dbReference type="ARBA" id="ARBA00023136"/>
    </source>
</evidence>
<feature type="transmembrane region" description="Helical" evidence="7">
    <location>
        <begin position="222"/>
        <end position="242"/>
    </location>
</feature>
<evidence type="ECO:0000256" key="1">
    <source>
        <dbReference type="ARBA" id="ARBA00004651"/>
    </source>
</evidence>
<keyword evidence="2 7" id="KW-0813">Transport</keyword>
<feature type="transmembrane region" description="Helical" evidence="7">
    <location>
        <begin position="348"/>
        <end position="375"/>
    </location>
</feature>
<evidence type="ECO:0000256" key="3">
    <source>
        <dbReference type="ARBA" id="ARBA00022475"/>
    </source>
</evidence>
<feature type="transmembrane region" description="Helical" evidence="7">
    <location>
        <begin position="134"/>
        <end position="167"/>
    </location>
</feature>
<feature type="transmembrane region" description="Helical" evidence="7">
    <location>
        <begin position="248"/>
        <end position="268"/>
    </location>
</feature>
<dbReference type="InterPro" id="IPR035906">
    <property type="entry name" value="MetI-like_sf"/>
</dbReference>
<feature type="domain" description="ABC transmembrane type-1" evidence="8">
    <location>
        <begin position="71"/>
        <end position="269"/>
    </location>
</feature>
<evidence type="ECO:0000256" key="5">
    <source>
        <dbReference type="ARBA" id="ARBA00022989"/>
    </source>
</evidence>
<dbReference type="GO" id="GO:0055085">
    <property type="term" value="P:transmembrane transport"/>
    <property type="evidence" value="ECO:0007669"/>
    <property type="project" value="InterPro"/>
</dbReference>
<evidence type="ECO:0000259" key="8">
    <source>
        <dbReference type="PROSITE" id="PS50928"/>
    </source>
</evidence>
<evidence type="ECO:0000256" key="7">
    <source>
        <dbReference type="RuleBase" id="RU363032"/>
    </source>
</evidence>
<name>A0A951PDV0_9CYAN</name>
<proteinExistence type="inferred from homology"/>
<feature type="transmembrane region" description="Helical" evidence="7">
    <location>
        <begin position="426"/>
        <end position="446"/>
    </location>
</feature>
<dbReference type="AlphaFoldDB" id="A0A951PDV0"/>
<evidence type="ECO:0000313" key="9">
    <source>
        <dbReference type="EMBL" id="MBW4467779.1"/>
    </source>
</evidence>
<comment type="similarity">
    <text evidence="7">Belongs to the binding-protein-dependent transport system permease family.</text>
</comment>
<dbReference type="GO" id="GO:0005886">
    <property type="term" value="C:plasma membrane"/>
    <property type="evidence" value="ECO:0007669"/>
    <property type="project" value="UniProtKB-SubCell"/>
</dbReference>
<dbReference type="InterPro" id="IPR000515">
    <property type="entry name" value="MetI-like"/>
</dbReference>
<comment type="caution">
    <text evidence="9">The sequence shown here is derived from an EMBL/GenBank/DDBJ whole genome shotgun (WGS) entry which is preliminary data.</text>
</comment>
<dbReference type="PROSITE" id="PS50928">
    <property type="entry name" value="ABC_TM1"/>
    <property type="match status" value="2"/>
</dbReference>
<keyword evidence="4 7" id="KW-0812">Transmembrane</keyword>
<dbReference type="PANTHER" id="PTHR30043">
    <property type="entry name" value="PHOSPHONATES TRANSPORT SYSTEM PERMEASE PROTEIN"/>
    <property type="match status" value="1"/>
</dbReference>
<dbReference type="Proteomes" id="UP000707356">
    <property type="component" value="Unassembled WGS sequence"/>
</dbReference>
<protein>
    <submittedName>
        <fullName evidence="9">ABC transporter permease subunit</fullName>
    </submittedName>
</protein>
<evidence type="ECO:0000256" key="4">
    <source>
        <dbReference type="ARBA" id="ARBA00022692"/>
    </source>
</evidence>
<accession>A0A951PDV0</accession>
<feature type="transmembrane region" description="Helical" evidence="7">
    <location>
        <begin position="296"/>
        <end position="314"/>
    </location>
</feature>
<dbReference type="Gene3D" id="1.10.3720.10">
    <property type="entry name" value="MetI-like"/>
    <property type="match status" value="2"/>
</dbReference>
<feature type="domain" description="ABC transmembrane type-1" evidence="8">
    <location>
        <begin position="352"/>
        <end position="554"/>
    </location>
</feature>
<dbReference type="CDD" id="cd06261">
    <property type="entry name" value="TM_PBP2"/>
    <property type="match status" value="1"/>
</dbReference>
<keyword evidence="3" id="KW-1003">Cell membrane</keyword>
<feature type="transmembrane region" description="Helical" evidence="7">
    <location>
        <begin position="187"/>
        <end position="210"/>
    </location>
</feature>
<keyword evidence="6 7" id="KW-0472">Membrane</keyword>
<reference evidence="9" key="1">
    <citation type="submission" date="2021-05" db="EMBL/GenBank/DDBJ databases">
        <authorList>
            <person name="Pietrasiak N."/>
            <person name="Ward R."/>
            <person name="Stajich J.E."/>
            <person name="Kurbessoian T."/>
        </authorList>
    </citation>
    <scope>NUCLEOTIDE SEQUENCE</scope>
    <source>
        <strain evidence="9">GSE-TBD4-15B</strain>
    </source>
</reference>
<evidence type="ECO:0000313" key="10">
    <source>
        <dbReference type="Proteomes" id="UP000707356"/>
    </source>
</evidence>
<gene>
    <name evidence="9" type="ORF">KME07_20315</name>
</gene>
<evidence type="ECO:0000256" key="2">
    <source>
        <dbReference type="ARBA" id="ARBA00022448"/>
    </source>
</evidence>
<reference evidence="9" key="2">
    <citation type="journal article" date="2022" name="Microbiol. Resour. Announc.">
        <title>Metagenome Sequencing to Explore Phylogenomics of Terrestrial Cyanobacteria.</title>
        <authorList>
            <person name="Ward R.D."/>
            <person name="Stajich J.E."/>
            <person name="Johansen J.R."/>
            <person name="Huntemann M."/>
            <person name="Clum A."/>
            <person name="Foster B."/>
            <person name="Foster B."/>
            <person name="Roux S."/>
            <person name="Palaniappan K."/>
            <person name="Varghese N."/>
            <person name="Mukherjee S."/>
            <person name="Reddy T.B.K."/>
            <person name="Daum C."/>
            <person name="Copeland A."/>
            <person name="Chen I.A."/>
            <person name="Ivanova N.N."/>
            <person name="Kyrpides N.C."/>
            <person name="Shapiro N."/>
            <person name="Eloe-Fadrosh E.A."/>
            <person name="Pietrasiak N."/>
        </authorList>
    </citation>
    <scope>NUCLEOTIDE SEQUENCE</scope>
    <source>
        <strain evidence="9">GSE-TBD4-15B</strain>
    </source>
</reference>
<dbReference type="SUPFAM" id="SSF161098">
    <property type="entry name" value="MetI-like"/>
    <property type="match status" value="2"/>
</dbReference>
<dbReference type="PANTHER" id="PTHR30043:SF1">
    <property type="entry name" value="ABC TRANSPORT SYSTEM PERMEASE PROTEIN P69"/>
    <property type="match status" value="1"/>
</dbReference>
<keyword evidence="5 7" id="KW-1133">Transmembrane helix</keyword>
<feature type="transmembrane region" description="Helical" evidence="7">
    <location>
        <begin position="533"/>
        <end position="553"/>
    </location>
</feature>
<dbReference type="EMBL" id="JAHHHV010000080">
    <property type="protein sequence ID" value="MBW4467779.1"/>
    <property type="molecule type" value="Genomic_DNA"/>
</dbReference>
<feature type="transmembrane region" description="Helical" evidence="7">
    <location>
        <begin position="481"/>
        <end position="500"/>
    </location>
</feature>